<dbReference type="InterPro" id="IPR016040">
    <property type="entry name" value="NAD(P)-bd_dom"/>
</dbReference>
<keyword evidence="3" id="KW-1185">Reference proteome</keyword>
<accession>A0A917EGL6</accession>
<dbReference type="PANTHER" id="PTHR43000">
    <property type="entry name" value="DTDP-D-GLUCOSE 4,6-DEHYDRATASE-RELATED"/>
    <property type="match status" value="1"/>
</dbReference>
<dbReference type="NCBIfam" id="TIGR02622">
    <property type="entry name" value="CDP_4_6_dhtase"/>
    <property type="match status" value="1"/>
</dbReference>
<organism evidence="2 3">
    <name type="scientific">Primorskyibacter flagellatus</name>
    <dbReference type="NCBI Taxonomy" id="1387277"/>
    <lineage>
        <taxon>Bacteria</taxon>
        <taxon>Pseudomonadati</taxon>
        <taxon>Pseudomonadota</taxon>
        <taxon>Alphaproteobacteria</taxon>
        <taxon>Rhodobacterales</taxon>
        <taxon>Roseobacteraceae</taxon>
        <taxon>Primorskyibacter</taxon>
    </lineage>
</organism>
<comment type="caution">
    <text evidence="2">The sequence shown here is derived from an EMBL/GenBank/DDBJ whole genome shotgun (WGS) entry which is preliminary data.</text>
</comment>
<evidence type="ECO:0000313" key="3">
    <source>
        <dbReference type="Proteomes" id="UP000612855"/>
    </source>
</evidence>
<dbReference type="InterPro" id="IPR036291">
    <property type="entry name" value="NAD(P)-bd_dom_sf"/>
</dbReference>
<dbReference type="SUPFAM" id="SSF51735">
    <property type="entry name" value="NAD(P)-binding Rossmann-fold domains"/>
    <property type="match status" value="1"/>
</dbReference>
<dbReference type="Proteomes" id="UP000612855">
    <property type="component" value="Unassembled WGS sequence"/>
</dbReference>
<dbReference type="EMBL" id="BMFJ01000001">
    <property type="protein sequence ID" value="GGE33305.1"/>
    <property type="molecule type" value="Genomic_DNA"/>
</dbReference>
<dbReference type="AlphaFoldDB" id="A0A917EGL6"/>
<dbReference type="Gene3D" id="3.40.50.720">
    <property type="entry name" value="NAD(P)-binding Rossmann-like Domain"/>
    <property type="match status" value="1"/>
</dbReference>
<reference evidence="3" key="1">
    <citation type="journal article" date="2019" name="Int. J. Syst. Evol. Microbiol.">
        <title>The Global Catalogue of Microorganisms (GCM) 10K type strain sequencing project: providing services to taxonomists for standard genome sequencing and annotation.</title>
        <authorList>
            <consortium name="The Broad Institute Genomics Platform"/>
            <consortium name="The Broad Institute Genome Sequencing Center for Infectious Disease"/>
            <person name="Wu L."/>
            <person name="Ma J."/>
        </authorList>
    </citation>
    <scope>NUCLEOTIDE SEQUENCE [LARGE SCALE GENOMIC DNA]</scope>
    <source>
        <strain evidence="3">CGMCC 1.12664</strain>
    </source>
</reference>
<evidence type="ECO:0000313" key="2">
    <source>
        <dbReference type="EMBL" id="GGE33305.1"/>
    </source>
</evidence>
<sequence length="361" mass="39319">MEGLVTPGFWSGKSVLVTGHTGFKGAWLCHWLTGLGAKVSGIALPPETTPNLFDILRIGARIDRHILCDIRDRNATAEAVAGLSPEIVFHMAAQPIVRRAHAEPAETFDTNVMGTVNLLEALRPVPALKTIVAITTDKVYDNREWPWPYRETDPLGGHEPYGASKAAAEMVISAYRASYFEPTGRRLIAVRAGNVIGGGDWSDFRIVPDIVNAFASRSPLVLRNPDATRPWQHVFEPLAGYMRLAEQLHGGGLSGATAYNFGPDPADTRSVVTLVRVAATAWGGDCDIRIEPDATIRESQLLTLDNSLVRTESGWTPTWGFDACVAETMAWYRAHLDGADMIDFSNDQLGRFIAAAEQGQP</sequence>
<evidence type="ECO:0000259" key="1">
    <source>
        <dbReference type="Pfam" id="PF16363"/>
    </source>
</evidence>
<feature type="domain" description="NAD(P)-binding" evidence="1">
    <location>
        <begin position="16"/>
        <end position="328"/>
    </location>
</feature>
<protein>
    <submittedName>
        <fullName evidence="2">CDP-glucose 4,6-dehydratase</fullName>
    </submittedName>
</protein>
<name>A0A917EGL6_9RHOB</name>
<dbReference type="InterPro" id="IPR013445">
    <property type="entry name" value="CDP_4_6_deHydtase"/>
</dbReference>
<proteinExistence type="predicted"/>
<dbReference type="RefSeq" id="WP_229737531.1">
    <property type="nucleotide sequence ID" value="NZ_BMFJ01000001.1"/>
</dbReference>
<gene>
    <name evidence="2" type="primary">rfbG</name>
    <name evidence="2" type="ORF">GCM10011360_21450</name>
</gene>
<dbReference type="Pfam" id="PF16363">
    <property type="entry name" value="GDP_Man_Dehyd"/>
    <property type="match status" value="1"/>
</dbReference>
<dbReference type="Gene3D" id="3.90.25.10">
    <property type="entry name" value="UDP-galactose 4-epimerase, domain 1"/>
    <property type="match status" value="1"/>
</dbReference>